<dbReference type="Proteomes" id="UP001247307">
    <property type="component" value="Unassembled WGS sequence"/>
</dbReference>
<accession>A0AAE3YHM4</accession>
<protein>
    <submittedName>
        <fullName evidence="1">Uncharacterized protein</fullName>
    </submittedName>
</protein>
<organism evidence="1 2">
    <name type="scientific">Falsarthrobacter nasiphocae</name>
    <dbReference type="NCBI Taxonomy" id="189863"/>
    <lineage>
        <taxon>Bacteria</taxon>
        <taxon>Bacillati</taxon>
        <taxon>Actinomycetota</taxon>
        <taxon>Actinomycetes</taxon>
        <taxon>Micrococcales</taxon>
        <taxon>Micrococcaceae</taxon>
        <taxon>Falsarthrobacter</taxon>
    </lineage>
</organism>
<dbReference type="EMBL" id="JAVDUI010000001">
    <property type="protein sequence ID" value="MDR6891931.1"/>
    <property type="molecule type" value="Genomic_DNA"/>
</dbReference>
<name>A0AAE3YHM4_9MICC</name>
<gene>
    <name evidence="1" type="ORF">J2S35_000871</name>
</gene>
<reference evidence="1" key="1">
    <citation type="submission" date="2023-07" db="EMBL/GenBank/DDBJ databases">
        <title>Sequencing the genomes of 1000 actinobacteria strains.</title>
        <authorList>
            <person name="Klenk H.-P."/>
        </authorList>
    </citation>
    <scope>NUCLEOTIDE SEQUENCE</scope>
    <source>
        <strain evidence="1">DSM 13988</strain>
    </source>
</reference>
<comment type="caution">
    <text evidence="1">The sequence shown here is derived from an EMBL/GenBank/DDBJ whole genome shotgun (WGS) entry which is preliminary data.</text>
</comment>
<dbReference type="RefSeq" id="WP_309850258.1">
    <property type="nucleotide sequence ID" value="NZ_JAVDUI010000001.1"/>
</dbReference>
<evidence type="ECO:0000313" key="2">
    <source>
        <dbReference type="Proteomes" id="UP001247307"/>
    </source>
</evidence>
<dbReference type="AlphaFoldDB" id="A0AAE3YHM4"/>
<sequence length="181" mass="20307">MRELRLKGQIKLHWSDESASRRRKIVHAVAELEPITMLVAHLSDPAKKTERFRRLCLERIYSELHAMKVCRATLETRTDSQDKRDVAHLVSLQNKGVFQGLRIEHKRGGDEPLLWIADTLLGAFNARKRDGDSSYWSILEKTLDTNVVTAQSKSASGGGLAAKKCVWQGPASQSAVGLYAR</sequence>
<evidence type="ECO:0000313" key="1">
    <source>
        <dbReference type="EMBL" id="MDR6891931.1"/>
    </source>
</evidence>
<proteinExistence type="predicted"/>
<keyword evidence="2" id="KW-1185">Reference proteome</keyword>